<keyword evidence="1" id="KW-0812">Transmembrane</keyword>
<gene>
    <name evidence="2" type="ORF">Pr1d_47810</name>
</gene>
<keyword evidence="1" id="KW-1133">Transmembrane helix</keyword>
<evidence type="ECO:0000313" key="3">
    <source>
        <dbReference type="Proteomes" id="UP000323917"/>
    </source>
</evidence>
<dbReference type="Proteomes" id="UP000323917">
    <property type="component" value="Chromosome"/>
</dbReference>
<evidence type="ECO:0000313" key="2">
    <source>
        <dbReference type="EMBL" id="QEG37436.1"/>
    </source>
</evidence>
<keyword evidence="1" id="KW-0472">Membrane</keyword>
<proteinExistence type="predicted"/>
<evidence type="ECO:0000256" key="1">
    <source>
        <dbReference type="SAM" id="Phobius"/>
    </source>
</evidence>
<organism evidence="2 3">
    <name type="scientific">Bythopirellula goksoeyrii</name>
    <dbReference type="NCBI Taxonomy" id="1400387"/>
    <lineage>
        <taxon>Bacteria</taxon>
        <taxon>Pseudomonadati</taxon>
        <taxon>Planctomycetota</taxon>
        <taxon>Planctomycetia</taxon>
        <taxon>Pirellulales</taxon>
        <taxon>Lacipirellulaceae</taxon>
        <taxon>Bythopirellula</taxon>
    </lineage>
</organism>
<name>A0A5B9QK61_9BACT</name>
<dbReference type="AlphaFoldDB" id="A0A5B9QK61"/>
<reference evidence="2 3" key="1">
    <citation type="submission" date="2019-08" db="EMBL/GenBank/DDBJ databases">
        <title>Deep-cultivation of Planctomycetes and their phenomic and genomic characterization uncovers novel biology.</title>
        <authorList>
            <person name="Wiegand S."/>
            <person name="Jogler M."/>
            <person name="Boedeker C."/>
            <person name="Pinto D."/>
            <person name="Vollmers J."/>
            <person name="Rivas-Marin E."/>
            <person name="Kohn T."/>
            <person name="Peeters S.H."/>
            <person name="Heuer A."/>
            <person name="Rast P."/>
            <person name="Oberbeckmann S."/>
            <person name="Bunk B."/>
            <person name="Jeske O."/>
            <person name="Meyerdierks A."/>
            <person name="Storesund J.E."/>
            <person name="Kallscheuer N."/>
            <person name="Luecker S."/>
            <person name="Lage O.M."/>
            <person name="Pohl T."/>
            <person name="Merkel B.J."/>
            <person name="Hornburger P."/>
            <person name="Mueller R.-W."/>
            <person name="Bruemmer F."/>
            <person name="Labrenz M."/>
            <person name="Spormann A.M."/>
            <person name="Op den Camp H."/>
            <person name="Overmann J."/>
            <person name="Amann R."/>
            <person name="Jetten M.S.M."/>
            <person name="Mascher T."/>
            <person name="Medema M.H."/>
            <person name="Devos D.P."/>
            <person name="Kaster A.-K."/>
            <person name="Ovreas L."/>
            <person name="Rohde M."/>
            <person name="Galperin M.Y."/>
            <person name="Jogler C."/>
        </authorList>
    </citation>
    <scope>NUCLEOTIDE SEQUENCE [LARGE SCALE GENOMIC DNA]</scope>
    <source>
        <strain evidence="2 3">Pr1d</strain>
    </source>
</reference>
<accession>A0A5B9QK61</accession>
<dbReference type="EMBL" id="CP042913">
    <property type="protein sequence ID" value="QEG37436.1"/>
    <property type="molecule type" value="Genomic_DNA"/>
</dbReference>
<feature type="transmembrane region" description="Helical" evidence="1">
    <location>
        <begin position="15"/>
        <end position="34"/>
    </location>
</feature>
<dbReference type="KEGG" id="bgok:Pr1d_47810"/>
<protein>
    <submittedName>
        <fullName evidence="2">Uncharacterized protein</fullName>
    </submittedName>
</protein>
<sequence>MLSLLAHVTPQELPSGLMLFVCGMLAGSLLTLALKKTFSR</sequence>
<keyword evidence="3" id="KW-1185">Reference proteome</keyword>